<gene>
    <name evidence="2" type="ORF">HNY73_011575</name>
</gene>
<reference evidence="2" key="2">
    <citation type="submission" date="2020-06" db="EMBL/GenBank/DDBJ databases">
        <authorList>
            <person name="Sheffer M."/>
        </authorList>
    </citation>
    <scope>NUCLEOTIDE SEQUENCE</scope>
</reference>
<keyword evidence="1" id="KW-0472">Membrane</keyword>
<evidence type="ECO:0000313" key="2">
    <source>
        <dbReference type="EMBL" id="KAF8784196.1"/>
    </source>
</evidence>
<sequence length="237" mass="26304">MSRADPSIVLSPLWVSGSSSSAIPRCPSRGWAFFLPLWPHYGFFCSSSPSRIFIFSLLFFQLSWPVLPFLLSPPQFLPTCLSIPTSDTLIFFQSAHIFSHRHPVSASSLPPLFHLLLGTLDFLRLNHCCTFYSFCPPGVCVPASRVVTYPGVYLWIASPLWAASFTPLVLPLTGRLNPHSSPNAPRRSFSLLCPRPNVFPGCHVLFAGGSRWLQWFPGLAIGFCFLAGALSKWFSLL</sequence>
<dbReference type="AlphaFoldDB" id="A0A8T0EZA4"/>
<evidence type="ECO:0000256" key="1">
    <source>
        <dbReference type="SAM" id="Phobius"/>
    </source>
</evidence>
<organism evidence="2 3">
    <name type="scientific">Argiope bruennichi</name>
    <name type="common">Wasp spider</name>
    <name type="synonym">Aranea bruennichi</name>
    <dbReference type="NCBI Taxonomy" id="94029"/>
    <lineage>
        <taxon>Eukaryota</taxon>
        <taxon>Metazoa</taxon>
        <taxon>Ecdysozoa</taxon>
        <taxon>Arthropoda</taxon>
        <taxon>Chelicerata</taxon>
        <taxon>Arachnida</taxon>
        <taxon>Araneae</taxon>
        <taxon>Araneomorphae</taxon>
        <taxon>Entelegynae</taxon>
        <taxon>Araneoidea</taxon>
        <taxon>Araneidae</taxon>
        <taxon>Argiope</taxon>
    </lineage>
</organism>
<reference evidence="2" key="1">
    <citation type="journal article" date="2020" name="bioRxiv">
        <title>Chromosome-level reference genome of the European wasp spider Argiope bruennichi: a resource for studies on range expansion and evolutionary adaptation.</title>
        <authorList>
            <person name="Sheffer M.M."/>
            <person name="Hoppe A."/>
            <person name="Krehenwinkel H."/>
            <person name="Uhl G."/>
            <person name="Kuss A.W."/>
            <person name="Jensen L."/>
            <person name="Jensen C."/>
            <person name="Gillespie R.G."/>
            <person name="Hoff K.J."/>
            <person name="Prost S."/>
        </authorList>
    </citation>
    <scope>NUCLEOTIDE SEQUENCE</scope>
</reference>
<accession>A0A8T0EZA4</accession>
<comment type="caution">
    <text evidence="2">The sequence shown here is derived from an EMBL/GenBank/DDBJ whole genome shotgun (WGS) entry which is preliminary data.</text>
</comment>
<keyword evidence="1" id="KW-0812">Transmembrane</keyword>
<proteinExistence type="predicted"/>
<evidence type="ECO:0000313" key="3">
    <source>
        <dbReference type="Proteomes" id="UP000807504"/>
    </source>
</evidence>
<feature type="transmembrane region" description="Helical" evidence="1">
    <location>
        <begin position="215"/>
        <end position="234"/>
    </location>
</feature>
<dbReference type="EMBL" id="JABXBU010000181">
    <property type="protein sequence ID" value="KAF8784196.1"/>
    <property type="molecule type" value="Genomic_DNA"/>
</dbReference>
<keyword evidence="3" id="KW-1185">Reference proteome</keyword>
<keyword evidence="1" id="KW-1133">Transmembrane helix</keyword>
<protein>
    <submittedName>
        <fullName evidence="2">Uncharacterized protein</fullName>
    </submittedName>
</protein>
<name>A0A8T0EZA4_ARGBR</name>
<dbReference type="Proteomes" id="UP000807504">
    <property type="component" value="Unassembled WGS sequence"/>
</dbReference>